<dbReference type="SMART" id="SM01117">
    <property type="entry name" value="Cyt-b5"/>
    <property type="match status" value="1"/>
</dbReference>
<dbReference type="PANTHER" id="PTHR19359:SF95">
    <property type="entry name" value="CYTOCHROME B5 TYPE B"/>
    <property type="match status" value="1"/>
</dbReference>
<dbReference type="Pfam" id="PF00173">
    <property type="entry name" value="Cyt-b5"/>
    <property type="match status" value="1"/>
</dbReference>
<keyword evidence="2" id="KW-0479">Metal-binding</keyword>
<name>A0ABP0HXN8_9DINO</name>
<comment type="caution">
    <text evidence="7">The sequence shown here is derived from an EMBL/GenBank/DDBJ whole genome shotgun (WGS) entry which is preliminary data.</text>
</comment>
<keyword evidence="1" id="KW-0349">Heme</keyword>
<reference evidence="7 8" key="1">
    <citation type="submission" date="2024-02" db="EMBL/GenBank/DDBJ databases">
        <authorList>
            <person name="Chen Y."/>
            <person name="Shah S."/>
            <person name="Dougan E. K."/>
            <person name="Thang M."/>
            <person name="Chan C."/>
        </authorList>
    </citation>
    <scope>NUCLEOTIDE SEQUENCE [LARGE SCALE GENOMIC DNA]</scope>
</reference>
<dbReference type="PROSITE" id="PS50255">
    <property type="entry name" value="CYTOCHROME_B5_2"/>
    <property type="match status" value="1"/>
</dbReference>
<feature type="region of interest" description="Disordered" evidence="5">
    <location>
        <begin position="1"/>
        <end position="56"/>
    </location>
</feature>
<evidence type="ECO:0000313" key="8">
    <source>
        <dbReference type="Proteomes" id="UP001642464"/>
    </source>
</evidence>
<feature type="domain" description="Cytochrome b5 heme-binding" evidence="6">
    <location>
        <begin position="105"/>
        <end position="188"/>
    </location>
</feature>
<comment type="similarity">
    <text evidence="4">Belongs to the cytochrome b5 family.</text>
</comment>
<dbReference type="Proteomes" id="UP001642464">
    <property type="component" value="Unassembled WGS sequence"/>
</dbReference>
<feature type="compositionally biased region" description="Basic and acidic residues" evidence="5">
    <location>
        <begin position="38"/>
        <end position="56"/>
    </location>
</feature>
<keyword evidence="8" id="KW-1185">Reference proteome</keyword>
<protein>
    <submittedName>
        <fullName evidence="7">Cytochrome b5</fullName>
    </submittedName>
</protein>
<dbReference type="SUPFAM" id="SSF55856">
    <property type="entry name" value="Cytochrome b5-like heme/steroid binding domain"/>
    <property type="match status" value="1"/>
</dbReference>
<evidence type="ECO:0000256" key="3">
    <source>
        <dbReference type="ARBA" id="ARBA00023004"/>
    </source>
</evidence>
<evidence type="ECO:0000256" key="4">
    <source>
        <dbReference type="ARBA" id="ARBA00038168"/>
    </source>
</evidence>
<evidence type="ECO:0000256" key="5">
    <source>
        <dbReference type="SAM" id="MobiDB-lite"/>
    </source>
</evidence>
<dbReference type="InterPro" id="IPR001199">
    <property type="entry name" value="Cyt_B5-like_heme/steroid-bd"/>
</dbReference>
<accession>A0ABP0HXN8</accession>
<gene>
    <name evidence="7" type="ORF">SCF082_LOCUS4009</name>
</gene>
<evidence type="ECO:0000259" key="6">
    <source>
        <dbReference type="PROSITE" id="PS50255"/>
    </source>
</evidence>
<dbReference type="InterPro" id="IPR050668">
    <property type="entry name" value="Cytochrome_b5"/>
</dbReference>
<sequence>MAELPGSLTATMADLEEGVATSPEEGTATSPAVIVGKRISEGKEGENKMRRARSGDSVDTIWEEAEGANEDDLEETTRGTKEETVFRKLDLLVTKKWGAKGSEKRPTVTEEEMKKHTSEEDFWVMINGMVFDMGPFLREEAKHPGGTAILLRQLELSGSDAGDRFVRWHNAAGNAVRRAPKYFVGDLLGWKPPRRWRLCCRRRPRESL</sequence>
<evidence type="ECO:0000256" key="1">
    <source>
        <dbReference type="ARBA" id="ARBA00022617"/>
    </source>
</evidence>
<proteinExistence type="inferred from homology"/>
<organism evidence="7 8">
    <name type="scientific">Durusdinium trenchii</name>
    <dbReference type="NCBI Taxonomy" id="1381693"/>
    <lineage>
        <taxon>Eukaryota</taxon>
        <taxon>Sar</taxon>
        <taxon>Alveolata</taxon>
        <taxon>Dinophyceae</taxon>
        <taxon>Suessiales</taxon>
        <taxon>Symbiodiniaceae</taxon>
        <taxon>Durusdinium</taxon>
    </lineage>
</organism>
<dbReference type="Gene3D" id="3.10.120.10">
    <property type="entry name" value="Cytochrome b5-like heme/steroid binding domain"/>
    <property type="match status" value="1"/>
</dbReference>
<evidence type="ECO:0000313" key="7">
    <source>
        <dbReference type="EMBL" id="CAK8994628.1"/>
    </source>
</evidence>
<keyword evidence="3" id="KW-0408">Iron</keyword>
<dbReference type="PANTHER" id="PTHR19359">
    <property type="entry name" value="CYTOCHROME B5"/>
    <property type="match status" value="1"/>
</dbReference>
<dbReference type="InterPro" id="IPR036400">
    <property type="entry name" value="Cyt_B5-like_heme/steroid_sf"/>
</dbReference>
<dbReference type="EMBL" id="CAXAMM010002080">
    <property type="protein sequence ID" value="CAK8994628.1"/>
    <property type="molecule type" value="Genomic_DNA"/>
</dbReference>
<evidence type="ECO:0000256" key="2">
    <source>
        <dbReference type="ARBA" id="ARBA00022723"/>
    </source>
</evidence>